<dbReference type="GO" id="GO:0030036">
    <property type="term" value="P:actin cytoskeleton organization"/>
    <property type="evidence" value="ECO:0007669"/>
    <property type="project" value="TreeGrafter"/>
</dbReference>
<organism evidence="7 8">
    <name type="scientific">Rhodotorula paludigena</name>
    <dbReference type="NCBI Taxonomy" id="86838"/>
    <lineage>
        <taxon>Eukaryota</taxon>
        <taxon>Fungi</taxon>
        <taxon>Dikarya</taxon>
        <taxon>Basidiomycota</taxon>
        <taxon>Pucciniomycotina</taxon>
        <taxon>Microbotryomycetes</taxon>
        <taxon>Sporidiobolales</taxon>
        <taxon>Sporidiobolaceae</taxon>
        <taxon>Rhodotorula</taxon>
    </lineage>
</organism>
<dbReference type="PROSITE" id="PS00478">
    <property type="entry name" value="LIM_DOMAIN_1"/>
    <property type="match status" value="1"/>
</dbReference>
<dbReference type="SUPFAM" id="SSF57716">
    <property type="entry name" value="Glucocorticoid receptor-like (DNA-binding domain)"/>
    <property type="match status" value="2"/>
</dbReference>
<dbReference type="InterPro" id="IPR001781">
    <property type="entry name" value="Znf_LIM"/>
</dbReference>
<evidence type="ECO:0000256" key="1">
    <source>
        <dbReference type="ARBA" id="ARBA00022723"/>
    </source>
</evidence>
<feature type="domain" description="LIM zinc-binding" evidence="6">
    <location>
        <begin position="437"/>
        <end position="521"/>
    </location>
</feature>
<evidence type="ECO:0000256" key="5">
    <source>
        <dbReference type="SAM" id="MobiDB-lite"/>
    </source>
</evidence>
<dbReference type="PANTHER" id="PTHR24214:SF38">
    <property type="entry name" value="PDZ AND LIM DOMAIN PROTEIN ZASP-RELATED"/>
    <property type="match status" value="1"/>
</dbReference>
<name>A0AAV5GL92_9BASI</name>
<keyword evidence="8" id="KW-1185">Reference proteome</keyword>
<gene>
    <name evidence="7" type="ORF">Rhopal_003637-T1</name>
</gene>
<protein>
    <recommendedName>
        <fullName evidence="6">LIM zinc-binding domain-containing protein</fullName>
    </recommendedName>
</protein>
<accession>A0AAV5GL92</accession>
<dbReference type="GO" id="GO:0003779">
    <property type="term" value="F:actin binding"/>
    <property type="evidence" value="ECO:0007669"/>
    <property type="project" value="TreeGrafter"/>
</dbReference>
<feature type="region of interest" description="Disordered" evidence="5">
    <location>
        <begin position="482"/>
        <end position="506"/>
    </location>
</feature>
<dbReference type="SMART" id="SM00132">
    <property type="entry name" value="LIM"/>
    <property type="match status" value="3"/>
</dbReference>
<proteinExistence type="predicted"/>
<dbReference type="AlphaFoldDB" id="A0AAV5GL92"/>
<dbReference type="GO" id="GO:0001725">
    <property type="term" value="C:stress fiber"/>
    <property type="evidence" value="ECO:0007669"/>
    <property type="project" value="TreeGrafter"/>
</dbReference>
<dbReference type="Gene3D" id="2.10.110.10">
    <property type="entry name" value="Cysteine Rich Protein"/>
    <property type="match status" value="3"/>
</dbReference>
<evidence type="ECO:0000256" key="3">
    <source>
        <dbReference type="ARBA" id="ARBA00023038"/>
    </source>
</evidence>
<keyword evidence="2 4" id="KW-0862">Zinc</keyword>
<dbReference type="Proteomes" id="UP001342314">
    <property type="component" value="Unassembled WGS sequence"/>
</dbReference>
<reference evidence="7 8" key="1">
    <citation type="submission" date="2021-12" db="EMBL/GenBank/DDBJ databases">
        <title>High titer production of polyol ester of fatty acids by Rhodotorula paludigena BS15 towards product separation-free biomass refinery.</title>
        <authorList>
            <person name="Mano J."/>
            <person name="Ono H."/>
            <person name="Tanaka T."/>
            <person name="Naito K."/>
            <person name="Sushida H."/>
            <person name="Ike M."/>
            <person name="Tokuyasu K."/>
            <person name="Kitaoka M."/>
        </authorList>
    </citation>
    <scope>NUCLEOTIDE SEQUENCE [LARGE SCALE GENOMIC DNA]</scope>
    <source>
        <strain evidence="7 8">BS15</strain>
    </source>
</reference>
<evidence type="ECO:0000313" key="8">
    <source>
        <dbReference type="Proteomes" id="UP001342314"/>
    </source>
</evidence>
<dbReference type="PROSITE" id="PS50023">
    <property type="entry name" value="LIM_DOMAIN_2"/>
    <property type="match status" value="2"/>
</dbReference>
<dbReference type="GO" id="GO:0051371">
    <property type="term" value="F:muscle alpha-actinin binding"/>
    <property type="evidence" value="ECO:0007669"/>
    <property type="project" value="TreeGrafter"/>
</dbReference>
<feature type="domain" description="LIM zinc-binding" evidence="6">
    <location>
        <begin position="267"/>
        <end position="346"/>
    </location>
</feature>
<dbReference type="CDD" id="cd08368">
    <property type="entry name" value="LIM"/>
    <property type="match status" value="3"/>
</dbReference>
<dbReference type="GO" id="GO:0031941">
    <property type="term" value="C:filamentous actin"/>
    <property type="evidence" value="ECO:0007669"/>
    <property type="project" value="TreeGrafter"/>
</dbReference>
<evidence type="ECO:0000256" key="2">
    <source>
        <dbReference type="ARBA" id="ARBA00022833"/>
    </source>
</evidence>
<evidence type="ECO:0000259" key="6">
    <source>
        <dbReference type="PROSITE" id="PS50023"/>
    </source>
</evidence>
<dbReference type="Pfam" id="PF00412">
    <property type="entry name" value="LIM"/>
    <property type="match status" value="2"/>
</dbReference>
<evidence type="ECO:0000313" key="7">
    <source>
        <dbReference type="EMBL" id="GJN90625.1"/>
    </source>
</evidence>
<keyword evidence="3 4" id="KW-0440">LIM domain</keyword>
<comment type="caution">
    <text evidence="7">The sequence shown here is derived from an EMBL/GenBank/DDBJ whole genome shotgun (WGS) entry which is preliminary data.</text>
</comment>
<dbReference type="GO" id="GO:0046872">
    <property type="term" value="F:metal ion binding"/>
    <property type="evidence" value="ECO:0007669"/>
    <property type="project" value="UniProtKB-KW"/>
</dbReference>
<dbReference type="InterPro" id="IPR050604">
    <property type="entry name" value="PDZ-LIM_domain"/>
</dbReference>
<keyword evidence="1 4" id="KW-0479">Metal-binding</keyword>
<dbReference type="EMBL" id="BQKY01000007">
    <property type="protein sequence ID" value="GJN90625.1"/>
    <property type="molecule type" value="Genomic_DNA"/>
</dbReference>
<sequence>MHSREGTYVPQSLIQLEDSAQAGSSRAYSAGGTWDDDPQEWGATLPTPTHAATIPTTHTPTPAALPADPTLAAFHRSLVAYYWNFAQQGFVAPLTAPEGSAERVRQHVARKEAVDWALTCGIAVVDPSMAALAQGAYDWQRRPPTAIAYPTSITSDEYSNFTISASADARFIRSPLASGMRGMSLVDRGEAASPVGAVPSIVLPEGDEGQEVTVSPSVKPTVPTFSFDDGGADEPEAVVPTFSFGGSDDENDSPSTTHVPLPEAGTLTCTSCRALIFGRVLVALGREWHPDCFRCAEEGCGARLEVMEFEGTPEDWEGLEEGEGEREEDLQGKAWCMVHFEERFALECHHCRTPIASADYLPIHDPLLPPRADYRHPSTRYYHPLHFFCAGCGDPFVDPTSYELLPASSADGLEATPYVAREGHPYCDVCDLRMWREKCPGCGKGLREEDGFLEVEGAKWHEGCFRCSMCAKPLTGFYLLRRDAPSSPSSPPQAPSQKEDADEYADERPYCADCYDVKAKEEAEQAVASRAR</sequence>
<dbReference type="PANTHER" id="PTHR24214">
    <property type="entry name" value="PDZ AND LIM DOMAIN PROTEIN ZASP"/>
    <property type="match status" value="1"/>
</dbReference>
<evidence type="ECO:0000256" key="4">
    <source>
        <dbReference type="PROSITE-ProRule" id="PRU00125"/>
    </source>
</evidence>
<dbReference type="GO" id="GO:0030695">
    <property type="term" value="F:GTPase regulator activity"/>
    <property type="evidence" value="ECO:0007669"/>
    <property type="project" value="UniProtKB-ARBA"/>
</dbReference>